<proteinExistence type="predicted"/>
<reference evidence="2 3" key="1">
    <citation type="journal article" date="2018" name="Cell">
        <title>The Chara Genome: Secondary Complexity and Implications for Plant Terrestrialization.</title>
        <authorList>
            <person name="Nishiyama T."/>
            <person name="Sakayama H."/>
            <person name="Vries J.D."/>
            <person name="Buschmann H."/>
            <person name="Saint-Marcoux D."/>
            <person name="Ullrich K.K."/>
            <person name="Haas F.B."/>
            <person name="Vanderstraeten L."/>
            <person name="Becker D."/>
            <person name="Lang D."/>
            <person name="Vosolsobe S."/>
            <person name="Rombauts S."/>
            <person name="Wilhelmsson P.K.I."/>
            <person name="Janitza P."/>
            <person name="Kern R."/>
            <person name="Heyl A."/>
            <person name="Rumpler F."/>
            <person name="Villalobos L.I.A.C."/>
            <person name="Clay J.M."/>
            <person name="Skokan R."/>
            <person name="Toyoda A."/>
            <person name="Suzuki Y."/>
            <person name="Kagoshima H."/>
            <person name="Schijlen E."/>
            <person name="Tajeshwar N."/>
            <person name="Catarino B."/>
            <person name="Hetherington A.J."/>
            <person name="Saltykova A."/>
            <person name="Bonnot C."/>
            <person name="Breuninger H."/>
            <person name="Symeonidi A."/>
            <person name="Radhakrishnan G.V."/>
            <person name="Van Nieuwerburgh F."/>
            <person name="Deforce D."/>
            <person name="Chang C."/>
            <person name="Karol K.G."/>
            <person name="Hedrich R."/>
            <person name="Ulvskov P."/>
            <person name="Glockner G."/>
            <person name="Delwiche C.F."/>
            <person name="Petrasek J."/>
            <person name="Van de Peer Y."/>
            <person name="Friml J."/>
            <person name="Beilby M."/>
            <person name="Dolan L."/>
            <person name="Kohara Y."/>
            <person name="Sugano S."/>
            <person name="Fujiyama A."/>
            <person name="Delaux P.-M."/>
            <person name="Quint M."/>
            <person name="TheiBen G."/>
            <person name="Hagemann M."/>
            <person name="Harholt J."/>
            <person name="Dunand C."/>
            <person name="Zachgo S."/>
            <person name="Langdale J."/>
            <person name="Maumus F."/>
            <person name="Straeten D.V.D."/>
            <person name="Gould S.B."/>
            <person name="Rensing S.A."/>
        </authorList>
    </citation>
    <scope>NUCLEOTIDE SEQUENCE [LARGE SCALE GENOMIC DNA]</scope>
    <source>
        <strain evidence="2 3">S276</strain>
    </source>
</reference>
<comment type="caution">
    <text evidence="2">The sequence shown here is derived from an EMBL/GenBank/DDBJ whole genome shotgun (WGS) entry which is preliminary data.</text>
</comment>
<feature type="region of interest" description="Disordered" evidence="1">
    <location>
        <begin position="181"/>
        <end position="201"/>
    </location>
</feature>
<dbReference type="STRING" id="69332.A0A388K0U6"/>
<dbReference type="AlphaFoldDB" id="A0A388K0U6"/>
<feature type="compositionally biased region" description="Acidic residues" evidence="1">
    <location>
        <begin position="184"/>
        <end position="201"/>
    </location>
</feature>
<evidence type="ECO:0000256" key="1">
    <source>
        <dbReference type="SAM" id="MobiDB-lite"/>
    </source>
</evidence>
<evidence type="ECO:0000313" key="2">
    <source>
        <dbReference type="EMBL" id="GBG63583.1"/>
    </source>
</evidence>
<organism evidence="2 3">
    <name type="scientific">Chara braunii</name>
    <name type="common">Braun's stonewort</name>
    <dbReference type="NCBI Taxonomy" id="69332"/>
    <lineage>
        <taxon>Eukaryota</taxon>
        <taxon>Viridiplantae</taxon>
        <taxon>Streptophyta</taxon>
        <taxon>Charophyceae</taxon>
        <taxon>Charales</taxon>
        <taxon>Characeae</taxon>
        <taxon>Chara</taxon>
    </lineage>
</organism>
<sequence length="201" mass="22353">MEANLGPVLEFVRKTRTTKQPVRVPDDSNDDSGGSATEDIRARTKNLIIHEKRKRGPEVVFDDSPPLVTPAKRTPRRTDTKKKAVRTPGHATMSKAKVRTKLSPYVEKLKKTPGQPSTVEKLRFRNQQMEDLRALGTLELQGICKDEGVAYNGKVDAIFDIASYRTRVHFGDIGPIDLSIVADQPDEESATADDEVTEQEA</sequence>
<name>A0A388K0U6_CHABU</name>
<evidence type="ECO:0000313" key="3">
    <source>
        <dbReference type="Proteomes" id="UP000265515"/>
    </source>
</evidence>
<accession>A0A388K0U6</accession>
<dbReference type="Proteomes" id="UP000265515">
    <property type="component" value="Unassembled WGS sequence"/>
</dbReference>
<gene>
    <name evidence="2" type="ORF">CBR_g38649</name>
</gene>
<dbReference type="EMBL" id="BFEA01000040">
    <property type="protein sequence ID" value="GBG63583.1"/>
    <property type="molecule type" value="Genomic_DNA"/>
</dbReference>
<dbReference type="Gramene" id="GBG63583">
    <property type="protein sequence ID" value="GBG63583"/>
    <property type="gene ID" value="CBR_g38649"/>
</dbReference>
<feature type="region of interest" description="Disordered" evidence="1">
    <location>
        <begin position="1"/>
        <end position="92"/>
    </location>
</feature>
<keyword evidence="3" id="KW-1185">Reference proteome</keyword>
<protein>
    <submittedName>
        <fullName evidence="2">Uncharacterized protein</fullName>
    </submittedName>
</protein>